<dbReference type="RefSeq" id="WP_053165879.1">
    <property type="nucleotide sequence ID" value="NZ_CP051177.1"/>
</dbReference>
<evidence type="ECO:0000313" key="2">
    <source>
        <dbReference type="Proteomes" id="UP000509222"/>
    </source>
</evidence>
<sequence>MSNVDKRNRLDEEPFTYKISKNLTVFISYRGKEIKSVKGKEADKLIGRLQQAETAKDLQLVLAKATGHFKHGNEKTGK</sequence>
<dbReference type="EMBL" id="CP051177">
    <property type="protein sequence ID" value="QKX50521.1"/>
    <property type="molecule type" value="Genomic_DNA"/>
</dbReference>
<organism evidence="1 2">
    <name type="scientific">Planococcus glaciei</name>
    <dbReference type="NCBI Taxonomy" id="459472"/>
    <lineage>
        <taxon>Bacteria</taxon>
        <taxon>Bacillati</taxon>
        <taxon>Bacillota</taxon>
        <taxon>Bacilli</taxon>
        <taxon>Bacillales</taxon>
        <taxon>Caryophanaceae</taxon>
        <taxon>Planococcus</taxon>
    </lineage>
</organism>
<dbReference type="Proteomes" id="UP000509222">
    <property type="component" value="Chromosome"/>
</dbReference>
<dbReference type="AlphaFoldDB" id="A0A7H8QAI8"/>
<gene>
    <name evidence="1" type="ORF">HF394_07980</name>
</gene>
<reference evidence="1 2" key="1">
    <citation type="submission" date="2020-04" db="EMBL/GenBank/DDBJ databases">
        <authorList>
            <person name="Pajer P."/>
            <person name="Broz P."/>
        </authorList>
    </citation>
    <scope>NUCLEOTIDE SEQUENCE [LARGE SCALE GENOMIC DNA]</scope>
    <source>
        <strain evidence="2">NRL-ATB46093</strain>
    </source>
</reference>
<protein>
    <submittedName>
        <fullName evidence="1">Uncharacterized protein</fullName>
    </submittedName>
</protein>
<reference evidence="2" key="2">
    <citation type="submission" date="2020-06" db="EMBL/GenBank/DDBJ databases">
        <title>Isolation of Planomicrobium glaciei.</title>
        <authorList>
            <person name="Malisova L."/>
            <person name="Safrankova R."/>
            <person name="Jakubu V."/>
            <person name="Spanelova P."/>
        </authorList>
    </citation>
    <scope>NUCLEOTIDE SEQUENCE [LARGE SCALE GENOMIC DNA]</scope>
    <source>
        <strain evidence="2">NRL-ATB46093</strain>
    </source>
</reference>
<name>A0A7H8QAI8_9BACL</name>
<proteinExistence type="predicted"/>
<evidence type="ECO:0000313" key="1">
    <source>
        <dbReference type="EMBL" id="QKX50521.1"/>
    </source>
</evidence>
<keyword evidence="2" id="KW-1185">Reference proteome</keyword>
<accession>A0A7H8QAI8</accession>